<dbReference type="SUPFAM" id="SSF52540">
    <property type="entry name" value="P-loop containing nucleoside triphosphate hydrolases"/>
    <property type="match status" value="1"/>
</dbReference>
<dbReference type="InterPro" id="IPR009057">
    <property type="entry name" value="Homeodomain-like_sf"/>
</dbReference>
<keyword evidence="4" id="KW-0804">Transcription</keyword>
<feature type="modified residue" description="4-aspartylphosphate" evidence="5">
    <location>
        <position position="53"/>
    </location>
</feature>
<dbReference type="InterPro" id="IPR058031">
    <property type="entry name" value="AAA_lid_NorR"/>
</dbReference>
<dbReference type="CDD" id="cd00009">
    <property type="entry name" value="AAA"/>
    <property type="match status" value="1"/>
</dbReference>
<evidence type="ECO:0000313" key="8">
    <source>
        <dbReference type="EMBL" id="MBN1572384.1"/>
    </source>
</evidence>
<sequence>MDTTILIVEDDRGFSGFLTQSLEGSGYIVYSAFTGSEGLKLINSVNPDLVLLDLMLPDMSGMDLLREVNEMYERPQVVMMTAHGTIETAIDSMKLGAGDYLIKPIIEDELLIAIKKNLKHLELLREIEYLKEVDRKKYKFNYLVGRSQKMWEIYRLALFVAGSDTATVLIEGESGTGKEYLARFIHYRSRRRDEPFVEINCAAIPENLIETELFGYEPGAFTDARVRKKGQVELASGGTVFLDEIGEMSVQLQAKLLRFLDTMTYKRVGGTMDIKLDVRVIAATNKDLALAVTKNEFRKDLYYRLKVMHLVLPTLRERKEDIELFVAAFLEEFSKKLKKRVSGISEEAMEKIIGYSWNGNIRELRNVLERAVIVSDGPQISARHLAIESVKKSSDDYIIPAVIPEDGIDFNETIDKVSSEMILKALKQTGGNKSRASRLLKIPRQVLLYQMKKLGLR</sequence>
<dbReference type="Gene3D" id="1.10.10.60">
    <property type="entry name" value="Homeodomain-like"/>
    <property type="match status" value="1"/>
</dbReference>
<keyword evidence="1" id="KW-0547">Nucleotide-binding</keyword>
<feature type="domain" description="Sigma-54 factor interaction" evidence="6">
    <location>
        <begin position="143"/>
        <end position="373"/>
    </location>
</feature>
<dbReference type="GO" id="GO:0005524">
    <property type="term" value="F:ATP binding"/>
    <property type="evidence" value="ECO:0007669"/>
    <property type="project" value="UniProtKB-KW"/>
</dbReference>
<dbReference type="PANTHER" id="PTHR32071:SF113">
    <property type="entry name" value="ALGINATE BIOSYNTHESIS TRANSCRIPTIONAL REGULATORY PROTEIN ALGB"/>
    <property type="match status" value="1"/>
</dbReference>
<dbReference type="InterPro" id="IPR002078">
    <property type="entry name" value="Sigma_54_int"/>
</dbReference>
<dbReference type="PROSITE" id="PS50110">
    <property type="entry name" value="RESPONSE_REGULATORY"/>
    <property type="match status" value="1"/>
</dbReference>
<dbReference type="Pfam" id="PF00072">
    <property type="entry name" value="Response_reg"/>
    <property type="match status" value="1"/>
</dbReference>
<protein>
    <submittedName>
        <fullName evidence="8">Sigma-54-dependent Fis family transcriptional regulator</fullName>
    </submittedName>
</protein>
<dbReference type="InterPro" id="IPR011006">
    <property type="entry name" value="CheY-like_superfamily"/>
</dbReference>
<name>A0A9D8KE44_9DELT</name>
<keyword evidence="3" id="KW-0805">Transcription regulation</keyword>
<dbReference type="PROSITE" id="PS50045">
    <property type="entry name" value="SIGMA54_INTERACT_4"/>
    <property type="match status" value="1"/>
</dbReference>
<evidence type="ECO:0000259" key="6">
    <source>
        <dbReference type="PROSITE" id="PS50045"/>
    </source>
</evidence>
<dbReference type="PANTHER" id="PTHR32071">
    <property type="entry name" value="TRANSCRIPTIONAL REGULATORY PROTEIN"/>
    <property type="match status" value="1"/>
</dbReference>
<dbReference type="EMBL" id="JAFGIX010000022">
    <property type="protein sequence ID" value="MBN1572384.1"/>
    <property type="molecule type" value="Genomic_DNA"/>
</dbReference>
<dbReference type="Gene3D" id="3.40.50.300">
    <property type="entry name" value="P-loop containing nucleotide triphosphate hydrolases"/>
    <property type="match status" value="1"/>
</dbReference>
<evidence type="ECO:0000256" key="1">
    <source>
        <dbReference type="ARBA" id="ARBA00022741"/>
    </source>
</evidence>
<evidence type="ECO:0000256" key="3">
    <source>
        <dbReference type="ARBA" id="ARBA00023015"/>
    </source>
</evidence>
<proteinExistence type="predicted"/>
<dbReference type="AlphaFoldDB" id="A0A9D8KE44"/>
<dbReference type="SMART" id="SM00448">
    <property type="entry name" value="REC"/>
    <property type="match status" value="1"/>
</dbReference>
<dbReference type="GO" id="GO:0043565">
    <property type="term" value="F:sequence-specific DNA binding"/>
    <property type="evidence" value="ECO:0007669"/>
    <property type="project" value="InterPro"/>
</dbReference>
<dbReference type="InterPro" id="IPR027417">
    <property type="entry name" value="P-loop_NTPase"/>
</dbReference>
<dbReference type="SMART" id="SM00382">
    <property type="entry name" value="AAA"/>
    <property type="match status" value="1"/>
</dbReference>
<dbReference type="InterPro" id="IPR003593">
    <property type="entry name" value="AAA+_ATPase"/>
</dbReference>
<dbReference type="Pfam" id="PF25601">
    <property type="entry name" value="AAA_lid_14"/>
    <property type="match status" value="1"/>
</dbReference>
<dbReference type="Gene3D" id="3.40.50.2300">
    <property type="match status" value="1"/>
</dbReference>
<organism evidence="8 9">
    <name type="scientific">Candidatus Zymogenus saltonus</name>
    <dbReference type="NCBI Taxonomy" id="2844893"/>
    <lineage>
        <taxon>Bacteria</taxon>
        <taxon>Deltaproteobacteria</taxon>
        <taxon>Candidatus Zymogenia</taxon>
        <taxon>Candidatus Zymogeniales</taxon>
        <taxon>Candidatus Zymogenaceae</taxon>
        <taxon>Candidatus Zymogenus</taxon>
    </lineage>
</organism>
<evidence type="ECO:0000259" key="7">
    <source>
        <dbReference type="PROSITE" id="PS50110"/>
    </source>
</evidence>
<evidence type="ECO:0000256" key="2">
    <source>
        <dbReference type="ARBA" id="ARBA00022840"/>
    </source>
</evidence>
<dbReference type="InterPro" id="IPR025943">
    <property type="entry name" value="Sigma_54_int_dom_ATP-bd_2"/>
</dbReference>
<accession>A0A9D8KE44</accession>
<evidence type="ECO:0000256" key="5">
    <source>
        <dbReference type="PROSITE-ProRule" id="PRU00169"/>
    </source>
</evidence>
<dbReference type="GO" id="GO:0006355">
    <property type="term" value="P:regulation of DNA-templated transcription"/>
    <property type="evidence" value="ECO:0007669"/>
    <property type="project" value="InterPro"/>
</dbReference>
<reference evidence="8" key="2">
    <citation type="submission" date="2021-01" db="EMBL/GenBank/DDBJ databases">
        <authorList>
            <person name="Hahn C.R."/>
            <person name="Youssef N.H."/>
            <person name="Elshahed M."/>
        </authorList>
    </citation>
    <scope>NUCLEOTIDE SEQUENCE</scope>
    <source>
        <strain evidence="8">Zod_Metabat.24</strain>
    </source>
</reference>
<dbReference type="InterPro" id="IPR001789">
    <property type="entry name" value="Sig_transdc_resp-reg_receiver"/>
</dbReference>
<keyword evidence="2" id="KW-0067">ATP-binding</keyword>
<dbReference type="Proteomes" id="UP000809273">
    <property type="component" value="Unassembled WGS sequence"/>
</dbReference>
<dbReference type="Pfam" id="PF02954">
    <property type="entry name" value="HTH_8"/>
    <property type="match status" value="1"/>
</dbReference>
<dbReference type="PROSITE" id="PS00675">
    <property type="entry name" value="SIGMA54_INTERACT_1"/>
    <property type="match status" value="1"/>
</dbReference>
<dbReference type="SUPFAM" id="SSF46689">
    <property type="entry name" value="Homeodomain-like"/>
    <property type="match status" value="1"/>
</dbReference>
<feature type="domain" description="Response regulatory" evidence="7">
    <location>
        <begin position="4"/>
        <end position="118"/>
    </location>
</feature>
<evidence type="ECO:0000256" key="4">
    <source>
        <dbReference type="ARBA" id="ARBA00023163"/>
    </source>
</evidence>
<dbReference type="InterPro" id="IPR025662">
    <property type="entry name" value="Sigma_54_int_dom_ATP-bd_1"/>
</dbReference>
<keyword evidence="5" id="KW-0597">Phosphoprotein</keyword>
<reference evidence="8" key="1">
    <citation type="journal article" date="2021" name="Environ. Microbiol.">
        <title>Genomic characterization of three novel Desulfobacterota classes expand the metabolic and phylogenetic diversity of the phylum.</title>
        <authorList>
            <person name="Murphy C.L."/>
            <person name="Biggerstaff J."/>
            <person name="Eichhorn A."/>
            <person name="Ewing E."/>
            <person name="Shahan R."/>
            <person name="Soriano D."/>
            <person name="Stewart S."/>
            <person name="VanMol K."/>
            <person name="Walker R."/>
            <person name="Walters P."/>
            <person name="Elshahed M.S."/>
            <person name="Youssef N.H."/>
        </authorList>
    </citation>
    <scope>NUCLEOTIDE SEQUENCE</scope>
    <source>
        <strain evidence="8">Zod_Metabat.24</strain>
    </source>
</reference>
<dbReference type="Pfam" id="PF00158">
    <property type="entry name" value="Sigma54_activat"/>
    <property type="match status" value="1"/>
</dbReference>
<dbReference type="FunFam" id="3.40.50.300:FF:000006">
    <property type="entry name" value="DNA-binding transcriptional regulator NtrC"/>
    <property type="match status" value="1"/>
</dbReference>
<gene>
    <name evidence="8" type="ORF">JW984_04225</name>
</gene>
<comment type="caution">
    <text evidence="8">The sequence shown here is derived from an EMBL/GenBank/DDBJ whole genome shotgun (WGS) entry which is preliminary data.</text>
</comment>
<evidence type="ECO:0000313" key="9">
    <source>
        <dbReference type="Proteomes" id="UP000809273"/>
    </source>
</evidence>
<dbReference type="PROSITE" id="PS00676">
    <property type="entry name" value="SIGMA54_INTERACT_2"/>
    <property type="match status" value="1"/>
</dbReference>
<dbReference type="InterPro" id="IPR002197">
    <property type="entry name" value="HTH_Fis"/>
</dbReference>
<dbReference type="GO" id="GO:0000160">
    <property type="term" value="P:phosphorelay signal transduction system"/>
    <property type="evidence" value="ECO:0007669"/>
    <property type="project" value="InterPro"/>
</dbReference>
<dbReference type="PRINTS" id="PR01590">
    <property type="entry name" value="HTHFIS"/>
</dbReference>
<dbReference type="Gene3D" id="1.10.8.60">
    <property type="match status" value="1"/>
</dbReference>
<dbReference type="SUPFAM" id="SSF52172">
    <property type="entry name" value="CheY-like"/>
    <property type="match status" value="1"/>
</dbReference>